<evidence type="ECO:0000256" key="2">
    <source>
        <dbReference type="SAM" id="SignalP"/>
    </source>
</evidence>
<feature type="chain" id="PRO_5016977399" description="Peptidase A4-like protein" evidence="2">
    <location>
        <begin position="26"/>
        <end position="281"/>
    </location>
</feature>
<organism evidence="3 4">
    <name type="scientific">Nocardia pseudobrasiliensis</name>
    <dbReference type="NCBI Taxonomy" id="45979"/>
    <lineage>
        <taxon>Bacteria</taxon>
        <taxon>Bacillati</taxon>
        <taxon>Actinomycetota</taxon>
        <taxon>Actinomycetes</taxon>
        <taxon>Mycobacteriales</taxon>
        <taxon>Nocardiaceae</taxon>
        <taxon>Nocardia</taxon>
    </lineage>
</organism>
<evidence type="ECO:0008006" key="5">
    <source>
        <dbReference type="Google" id="ProtNLM"/>
    </source>
</evidence>
<dbReference type="EMBL" id="QQBC01000015">
    <property type="protein sequence ID" value="RDI60516.1"/>
    <property type="molecule type" value="Genomic_DNA"/>
</dbReference>
<sequence>MTHLPKWTAGILTCAVIALLTTTFAATPAVAEPPTDDQPPSHSAPGSGRTPWKFQPDGTSAIDLAIPNNNEIVAMRTHFTVPPRPPKRGTLFLWPGLEPAPGGGDYDPIGLGVLQPVLTWGDSCAPTAQPRTYSTWWISGQYVNVGDDPDYQGCHSGRAMSVAVGEALDIDFALDRSSGVWTQTVTGRSGSVRYAINMRSQNQNRAIFAVEPWDNAQFARQLVFSDTTITFRDADARACTDPDVSYSGTGGAISKPTTTDGRTCHIGTATVNGTEGRNAPQ</sequence>
<keyword evidence="2" id="KW-0732">Signal</keyword>
<proteinExistence type="predicted"/>
<feature type="region of interest" description="Disordered" evidence="1">
    <location>
        <begin position="29"/>
        <end position="58"/>
    </location>
</feature>
<dbReference type="Proteomes" id="UP000254869">
    <property type="component" value="Unassembled WGS sequence"/>
</dbReference>
<evidence type="ECO:0000313" key="4">
    <source>
        <dbReference type="Proteomes" id="UP000254869"/>
    </source>
</evidence>
<protein>
    <recommendedName>
        <fullName evidence="5">Peptidase A4-like protein</fullName>
    </recommendedName>
</protein>
<dbReference type="AlphaFoldDB" id="A0A370HPK9"/>
<accession>A0A370HPK9</accession>
<evidence type="ECO:0000313" key="3">
    <source>
        <dbReference type="EMBL" id="RDI60516.1"/>
    </source>
</evidence>
<gene>
    <name evidence="3" type="ORF">DFR76_115146</name>
</gene>
<keyword evidence="4" id="KW-1185">Reference proteome</keyword>
<comment type="caution">
    <text evidence="3">The sequence shown here is derived from an EMBL/GenBank/DDBJ whole genome shotgun (WGS) entry which is preliminary data.</text>
</comment>
<name>A0A370HPK9_9NOCA</name>
<feature type="signal peptide" evidence="2">
    <location>
        <begin position="1"/>
        <end position="25"/>
    </location>
</feature>
<reference evidence="3 4" key="1">
    <citation type="submission" date="2018-07" db="EMBL/GenBank/DDBJ databases">
        <title>Genomic Encyclopedia of Type Strains, Phase IV (KMG-IV): sequencing the most valuable type-strain genomes for metagenomic binning, comparative biology and taxonomic classification.</title>
        <authorList>
            <person name="Goeker M."/>
        </authorList>
    </citation>
    <scope>NUCLEOTIDE SEQUENCE [LARGE SCALE GENOMIC DNA]</scope>
    <source>
        <strain evidence="3 4">DSM 44290</strain>
    </source>
</reference>
<evidence type="ECO:0000256" key="1">
    <source>
        <dbReference type="SAM" id="MobiDB-lite"/>
    </source>
</evidence>